<evidence type="ECO:0000313" key="3">
    <source>
        <dbReference type="EMBL" id="VAW89981.1"/>
    </source>
</evidence>
<dbReference type="FunFam" id="3.40.50.720:FF:000084">
    <property type="entry name" value="Short-chain dehydrogenase reductase"/>
    <property type="match status" value="1"/>
</dbReference>
<reference evidence="3" key="1">
    <citation type="submission" date="2018-06" db="EMBL/GenBank/DDBJ databases">
        <authorList>
            <person name="Zhirakovskaya E."/>
        </authorList>
    </citation>
    <scope>NUCLEOTIDE SEQUENCE</scope>
</reference>
<dbReference type="InterPro" id="IPR036291">
    <property type="entry name" value="NAD(P)-bd_dom_sf"/>
</dbReference>
<dbReference type="NCBIfam" id="NF006598">
    <property type="entry name" value="PRK09135.1"/>
    <property type="match status" value="1"/>
</dbReference>
<gene>
    <name evidence="3" type="ORF">MNBD_GAMMA18-6</name>
</gene>
<sequence>MTKDTTERVVSKVAIITGAAHRIGASIAQKLHQTGMNVVVHYRHSSEAANKMCADFNAIRAHSAIALQADLSEQESIAPLIEKSQQQWGRLDLLINNASSFYPTSLGEVTEATWHELMDSNLKAPFFLSQAAAPHLKKQQGSIVNIVDIHAERPLKGFPVYSMAKAGLVMMTKSLACELGPEIRVNGVAPGAILWPEQNMDNETKQRIVSRTFLKRQGEPDNIAEAILFLVTNAPYTSGHILTVDGGRSLNG</sequence>
<dbReference type="CDD" id="cd05357">
    <property type="entry name" value="PR_SDR_c"/>
    <property type="match status" value="1"/>
</dbReference>
<dbReference type="PRINTS" id="PR00081">
    <property type="entry name" value="GDHRDH"/>
</dbReference>
<dbReference type="Gene3D" id="3.40.50.720">
    <property type="entry name" value="NAD(P)-binding Rossmann-like Domain"/>
    <property type="match status" value="1"/>
</dbReference>
<comment type="similarity">
    <text evidence="1">Belongs to the short-chain dehydrogenases/reductases (SDR) family.</text>
</comment>
<protein>
    <submittedName>
        <fullName evidence="3">FolM Alternative dihydrofolate reductase 1</fullName>
    </submittedName>
</protein>
<dbReference type="Pfam" id="PF13561">
    <property type="entry name" value="adh_short_C2"/>
    <property type="match status" value="1"/>
</dbReference>
<dbReference type="AlphaFoldDB" id="A0A3B0ZEG3"/>
<evidence type="ECO:0000256" key="2">
    <source>
        <dbReference type="ARBA" id="ARBA00023002"/>
    </source>
</evidence>
<dbReference type="PANTHER" id="PTHR43639">
    <property type="entry name" value="OXIDOREDUCTASE, SHORT-CHAIN DEHYDROGENASE/REDUCTASE FAMILY (AFU_ORTHOLOGUE AFUA_5G02870)"/>
    <property type="match status" value="1"/>
</dbReference>
<keyword evidence="2" id="KW-0560">Oxidoreductase</keyword>
<dbReference type="InterPro" id="IPR020904">
    <property type="entry name" value="Sc_DH/Rdtase_CS"/>
</dbReference>
<dbReference type="SUPFAM" id="SSF51735">
    <property type="entry name" value="NAD(P)-binding Rossmann-fold domains"/>
    <property type="match status" value="1"/>
</dbReference>
<dbReference type="PANTHER" id="PTHR43639:SF1">
    <property type="entry name" value="SHORT-CHAIN DEHYDROGENASE_REDUCTASE FAMILY PROTEIN"/>
    <property type="match status" value="1"/>
</dbReference>
<dbReference type="EMBL" id="UOFP01000301">
    <property type="protein sequence ID" value="VAW89981.1"/>
    <property type="molecule type" value="Genomic_DNA"/>
</dbReference>
<dbReference type="GO" id="GO:0016491">
    <property type="term" value="F:oxidoreductase activity"/>
    <property type="evidence" value="ECO:0007669"/>
    <property type="project" value="UniProtKB-KW"/>
</dbReference>
<name>A0A3B0ZEG3_9ZZZZ</name>
<accession>A0A3B0ZEG3</accession>
<organism evidence="3">
    <name type="scientific">hydrothermal vent metagenome</name>
    <dbReference type="NCBI Taxonomy" id="652676"/>
    <lineage>
        <taxon>unclassified sequences</taxon>
        <taxon>metagenomes</taxon>
        <taxon>ecological metagenomes</taxon>
    </lineage>
</organism>
<dbReference type="InterPro" id="IPR002347">
    <property type="entry name" value="SDR_fam"/>
</dbReference>
<evidence type="ECO:0000256" key="1">
    <source>
        <dbReference type="ARBA" id="ARBA00006484"/>
    </source>
</evidence>
<dbReference type="PROSITE" id="PS00061">
    <property type="entry name" value="ADH_SHORT"/>
    <property type="match status" value="1"/>
</dbReference>
<dbReference type="PRINTS" id="PR00080">
    <property type="entry name" value="SDRFAMILY"/>
</dbReference>
<proteinExistence type="inferred from homology"/>